<gene>
    <name evidence="1" type="ORF">SAMN05421734_102394</name>
</gene>
<dbReference type="RefSeq" id="WP_090793529.1">
    <property type="nucleotide sequence ID" value="NZ_FMYI01000002.1"/>
</dbReference>
<dbReference type="OrthoDB" id="2691485at2"/>
<protein>
    <recommendedName>
        <fullName evidence="3">DUF1798 family protein</fullName>
    </recommendedName>
</protein>
<dbReference type="AlphaFoldDB" id="A0A1G6H9Z5"/>
<evidence type="ECO:0000313" key="1">
    <source>
        <dbReference type="EMBL" id="SDB90964.1"/>
    </source>
</evidence>
<evidence type="ECO:0000313" key="2">
    <source>
        <dbReference type="Proteomes" id="UP000242949"/>
    </source>
</evidence>
<evidence type="ECO:0008006" key="3">
    <source>
        <dbReference type="Google" id="ProtNLM"/>
    </source>
</evidence>
<dbReference type="SUPFAM" id="SSF140415">
    <property type="entry name" value="YppE-like"/>
    <property type="match status" value="1"/>
</dbReference>
<dbReference type="Proteomes" id="UP000242949">
    <property type="component" value="Unassembled WGS sequence"/>
</dbReference>
<accession>A0A1G6H9Z5</accession>
<organism evidence="1 2">
    <name type="scientific">Pelagirhabdus alkalitolerans</name>
    <dbReference type="NCBI Taxonomy" id="1612202"/>
    <lineage>
        <taxon>Bacteria</taxon>
        <taxon>Bacillati</taxon>
        <taxon>Bacillota</taxon>
        <taxon>Bacilli</taxon>
        <taxon>Bacillales</taxon>
        <taxon>Bacillaceae</taxon>
        <taxon>Pelagirhabdus</taxon>
    </lineage>
</organism>
<dbReference type="InterPro" id="IPR014913">
    <property type="entry name" value="YppE-like"/>
</dbReference>
<dbReference type="EMBL" id="FMYI01000002">
    <property type="protein sequence ID" value="SDB90964.1"/>
    <property type="molecule type" value="Genomic_DNA"/>
</dbReference>
<name>A0A1G6H9Z5_9BACI</name>
<dbReference type="Pfam" id="PF08807">
    <property type="entry name" value="DUF1798"/>
    <property type="match status" value="1"/>
</dbReference>
<sequence>MLIEKNHQIRIMLEKLRKQYLESDPPEDIKNIDFFNQVKEETNPMFELAKEWSDIADEQVKARKINIHPSQVQSTQENIELVILHSYYIDVDRKRYFELHQSIDYVLDMAEK</sequence>
<dbReference type="InterPro" id="IPR023351">
    <property type="entry name" value="YppE-like_sf"/>
</dbReference>
<dbReference type="STRING" id="1612202.SAMN05421734_102394"/>
<reference evidence="2" key="1">
    <citation type="submission" date="2016-09" db="EMBL/GenBank/DDBJ databases">
        <authorList>
            <person name="Varghese N."/>
            <person name="Submissions S."/>
        </authorList>
    </citation>
    <scope>NUCLEOTIDE SEQUENCE [LARGE SCALE GENOMIC DNA]</scope>
    <source>
        <strain evidence="2">S5</strain>
    </source>
</reference>
<dbReference type="Gene3D" id="1.20.120.440">
    <property type="entry name" value="YppE-like"/>
    <property type="match status" value="1"/>
</dbReference>
<proteinExistence type="predicted"/>
<keyword evidence="2" id="KW-1185">Reference proteome</keyword>